<accession>A0ABQ4PR28</accession>
<dbReference type="EMBL" id="BPEY01000136">
    <property type="protein sequence ID" value="GIU51874.1"/>
    <property type="molecule type" value="Genomic_DNA"/>
</dbReference>
<name>A0ABQ4PR28_9GAMM</name>
<protein>
    <recommendedName>
        <fullName evidence="6">Mutator family transposase</fullName>
    </recommendedName>
</protein>
<evidence type="ECO:0000313" key="8">
    <source>
        <dbReference type="Proteomes" id="UP000887104"/>
    </source>
</evidence>
<evidence type="ECO:0000256" key="5">
    <source>
        <dbReference type="ARBA" id="ARBA00023172"/>
    </source>
</evidence>
<keyword evidence="6" id="KW-0814">Transposable element</keyword>
<keyword evidence="3 6" id="KW-0815">Transposition</keyword>
<dbReference type="PANTHER" id="PTHR33217:SF8">
    <property type="entry name" value="MUTATOR FAMILY TRANSPOSASE"/>
    <property type="match status" value="1"/>
</dbReference>
<evidence type="ECO:0000313" key="7">
    <source>
        <dbReference type="EMBL" id="GIU51874.1"/>
    </source>
</evidence>
<evidence type="ECO:0000256" key="4">
    <source>
        <dbReference type="ARBA" id="ARBA00023125"/>
    </source>
</evidence>
<organism evidence="7 8">
    <name type="scientific">Shewanella sairae</name>
    <dbReference type="NCBI Taxonomy" id="190310"/>
    <lineage>
        <taxon>Bacteria</taxon>
        <taxon>Pseudomonadati</taxon>
        <taxon>Pseudomonadota</taxon>
        <taxon>Gammaproteobacteria</taxon>
        <taxon>Alteromonadales</taxon>
        <taxon>Shewanellaceae</taxon>
        <taxon>Shewanella</taxon>
    </lineage>
</organism>
<gene>
    <name evidence="7" type="ORF">TUM4438_42990</name>
</gene>
<dbReference type="InterPro" id="IPR001207">
    <property type="entry name" value="Transposase_mutator"/>
</dbReference>
<evidence type="ECO:0000256" key="1">
    <source>
        <dbReference type="ARBA" id="ARBA00002190"/>
    </source>
</evidence>
<proteinExistence type="inferred from homology"/>
<keyword evidence="4 6" id="KW-0238">DNA-binding</keyword>
<evidence type="ECO:0000256" key="3">
    <source>
        <dbReference type="ARBA" id="ARBA00022578"/>
    </source>
</evidence>
<comment type="caution">
    <text evidence="7">The sequence shown here is derived from an EMBL/GenBank/DDBJ whole genome shotgun (WGS) entry which is preliminary data.</text>
</comment>
<dbReference type="Proteomes" id="UP000887104">
    <property type="component" value="Unassembled WGS sequence"/>
</dbReference>
<keyword evidence="5 6" id="KW-0233">DNA recombination</keyword>
<keyword evidence="8" id="KW-1185">Reference proteome</keyword>
<reference evidence="7" key="1">
    <citation type="submission" date="2021-05" db="EMBL/GenBank/DDBJ databases">
        <title>Molecular characterization for Shewanella algae harboring chromosomal blaOXA-55-like strains isolated from clinical and environment sample.</title>
        <authorList>
            <person name="Ohama Y."/>
            <person name="Aoki K."/>
            <person name="Harada S."/>
            <person name="Moriya K."/>
            <person name="Ishii Y."/>
            <person name="Tateda K."/>
        </authorList>
    </citation>
    <scope>NUCLEOTIDE SEQUENCE</scope>
    <source>
        <strain evidence="7">JCM 11563</strain>
    </source>
</reference>
<sequence>MQFDIHYKVKEDGRYISKAVYTLLAFNMPGKKEILGLHLSKIEGANYRLSVLTDLHNRGVKDMCRWAASQRR</sequence>
<dbReference type="PANTHER" id="PTHR33217">
    <property type="entry name" value="TRANSPOSASE FOR INSERTION SEQUENCE ELEMENT IS1081"/>
    <property type="match status" value="1"/>
</dbReference>
<dbReference type="Pfam" id="PF00872">
    <property type="entry name" value="Transposase_mut"/>
    <property type="match status" value="1"/>
</dbReference>
<evidence type="ECO:0000256" key="6">
    <source>
        <dbReference type="RuleBase" id="RU365089"/>
    </source>
</evidence>
<comment type="similarity">
    <text evidence="2 6">Belongs to the transposase mutator family.</text>
</comment>
<evidence type="ECO:0000256" key="2">
    <source>
        <dbReference type="ARBA" id="ARBA00010961"/>
    </source>
</evidence>
<comment type="function">
    <text evidence="1 6">Required for the transposition of the insertion element.</text>
</comment>